<sequence length="96" mass="11060">MDALIEQVLNDLRGRGFKIIEMIEDELFLAEKGERYLFYVMTEGIEVPLRKLYRVLNMGESISTPVVLALVSNDGTITYYFAHKLRLPRNIHAQAT</sequence>
<dbReference type="EMBL" id="JZWT02000002">
    <property type="protein sequence ID" value="MFB6489849.1"/>
    <property type="molecule type" value="Genomic_DNA"/>
</dbReference>
<evidence type="ECO:0000313" key="1">
    <source>
        <dbReference type="EMBL" id="MFB6489849.1"/>
    </source>
</evidence>
<accession>A0ACC6UYG7</accession>
<gene>
    <name evidence="1" type="ORF">TU35_001155</name>
</gene>
<reference evidence="1" key="1">
    <citation type="submission" date="2024-07" db="EMBL/GenBank/DDBJ databases">
        <title>Metagenome and Metagenome-Assembled Genomes of Archaea from a hot spring from the geothermal field of Los Azufres, Mexico.</title>
        <authorList>
            <person name="Marin-Paredes R."/>
            <person name="Martinez-Romero E."/>
            <person name="Servin-Garciduenas L.E."/>
        </authorList>
    </citation>
    <scope>NUCLEOTIDE SEQUENCE</scope>
</reference>
<protein>
    <submittedName>
        <fullName evidence="1">Ribonuclease BN</fullName>
    </submittedName>
</protein>
<organism evidence="1 2">
    <name type="scientific">Thermoproteus sp. AZ2</name>
    <dbReference type="NCBI Taxonomy" id="1609232"/>
    <lineage>
        <taxon>Archaea</taxon>
        <taxon>Thermoproteota</taxon>
        <taxon>Thermoprotei</taxon>
        <taxon>Thermoproteales</taxon>
        <taxon>Thermoproteaceae</taxon>
        <taxon>Thermoproteus</taxon>
    </lineage>
</organism>
<proteinExistence type="predicted"/>
<dbReference type="Proteomes" id="UP000033636">
    <property type="component" value="Unassembled WGS sequence"/>
</dbReference>
<comment type="caution">
    <text evidence="1">The sequence shown here is derived from an EMBL/GenBank/DDBJ whole genome shotgun (WGS) entry which is preliminary data.</text>
</comment>
<name>A0ACC6UYG7_9CREN</name>
<evidence type="ECO:0000313" key="2">
    <source>
        <dbReference type="Proteomes" id="UP000033636"/>
    </source>
</evidence>